<evidence type="ECO:0000256" key="1">
    <source>
        <dbReference type="ARBA" id="ARBA00004127"/>
    </source>
</evidence>
<feature type="domain" description="EamA" evidence="4">
    <location>
        <begin position="181"/>
        <end position="313"/>
    </location>
</feature>
<reference evidence="5 6" key="1">
    <citation type="submission" date="2015-02" db="EMBL/GenBank/DDBJ databases">
        <title>Evolution of amylase-binding proteins of oral streptococcal species.</title>
        <authorList>
            <person name="Haase E.M."/>
        </authorList>
    </citation>
    <scope>NUCLEOTIDE SEQUENCE [LARGE SCALE GENOMIC DNA]</scope>
    <source>
        <strain evidence="5 6">UC6950A</strain>
    </source>
</reference>
<keyword evidence="3" id="KW-0472">Membrane</keyword>
<feature type="transmembrane region" description="Helical" evidence="3">
    <location>
        <begin position="152"/>
        <end position="168"/>
    </location>
</feature>
<feature type="transmembrane region" description="Helical" evidence="3">
    <location>
        <begin position="63"/>
        <end position="83"/>
    </location>
</feature>
<feature type="domain" description="EamA" evidence="4">
    <location>
        <begin position="28"/>
        <end position="167"/>
    </location>
</feature>
<organism evidence="5 6">
    <name type="scientific">Streptococcus infantis</name>
    <dbReference type="NCBI Taxonomy" id="68892"/>
    <lineage>
        <taxon>Bacteria</taxon>
        <taxon>Bacillati</taxon>
        <taxon>Bacillota</taxon>
        <taxon>Bacilli</taxon>
        <taxon>Lactobacillales</taxon>
        <taxon>Streptococcaceae</taxon>
        <taxon>Streptococcus</taxon>
    </lineage>
</organism>
<feature type="transmembrane region" description="Helical" evidence="3">
    <location>
        <begin position="95"/>
        <end position="115"/>
    </location>
</feature>
<evidence type="ECO:0000313" key="5">
    <source>
        <dbReference type="EMBL" id="KJU94642.1"/>
    </source>
</evidence>
<feature type="transmembrane region" description="Helical" evidence="3">
    <location>
        <begin position="31"/>
        <end position="51"/>
    </location>
</feature>
<gene>
    <name evidence="5" type="primary">yicL_1</name>
    <name evidence="5" type="ORF">TZ96_00516</name>
</gene>
<proteinExistence type="inferred from homology"/>
<feature type="transmembrane region" description="Helical" evidence="3">
    <location>
        <begin position="180"/>
        <end position="199"/>
    </location>
</feature>
<evidence type="ECO:0000256" key="2">
    <source>
        <dbReference type="ARBA" id="ARBA00007362"/>
    </source>
</evidence>
<protein>
    <submittedName>
        <fullName evidence="5">Putative inner membrane transporter YicL</fullName>
    </submittedName>
</protein>
<dbReference type="SUPFAM" id="SSF103481">
    <property type="entry name" value="Multidrug resistance efflux transporter EmrE"/>
    <property type="match status" value="2"/>
</dbReference>
<dbReference type="InterPro" id="IPR037185">
    <property type="entry name" value="EmrE-like"/>
</dbReference>
<evidence type="ECO:0000259" key="4">
    <source>
        <dbReference type="Pfam" id="PF00892"/>
    </source>
</evidence>
<sequence length="321" mass="36001">MIFLHSLFSFFISWYNSNMNKYQKNIFKGTIYSLLSGLIWGICGILGEYFFSHYQVSSGWITSMRLLVAGSFVIILSSLKLRFQLFDIWRNRNNYLPFLAYAILGIFSVQFFFYLCVEYSNATTATILQFISPVFILIYNRIIYKKKASKKAIFYVLTAMLGVFLMATKGDFSKLSITPLALLTGLLSALGVMFNVILPQRFAKKYGFVPTVGWGMIIAGLFSNFLYPVYKISFQVDAISICICLTIAFLGTAFAFFLSMKAVSLVSPLVVSVVSASEPLSSAILSVLFLGMVLDGFLVLAMILIIVPMVFLSIEESKSKN</sequence>
<evidence type="ECO:0000256" key="3">
    <source>
        <dbReference type="SAM" id="Phobius"/>
    </source>
</evidence>
<dbReference type="PATRIC" id="fig|28037.218.peg.492"/>
<dbReference type="PANTHER" id="PTHR22911:SF79">
    <property type="entry name" value="MOBA-LIKE NTP TRANSFERASE DOMAIN-CONTAINING PROTEIN"/>
    <property type="match status" value="1"/>
</dbReference>
<evidence type="ECO:0000313" key="6">
    <source>
        <dbReference type="Proteomes" id="UP000033405"/>
    </source>
</evidence>
<dbReference type="Proteomes" id="UP000033405">
    <property type="component" value="Unassembled WGS sequence"/>
</dbReference>
<dbReference type="Pfam" id="PF00892">
    <property type="entry name" value="EamA"/>
    <property type="match status" value="2"/>
</dbReference>
<feature type="transmembrane region" description="Helical" evidence="3">
    <location>
        <begin position="238"/>
        <end position="258"/>
    </location>
</feature>
<name>A0A0F3HKQ5_9STRE</name>
<feature type="transmembrane region" description="Helical" evidence="3">
    <location>
        <begin position="206"/>
        <end position="226"/>
    </location>
</feature>
<dbReference type="InterPro" id="IPR000620">
    <property type="entry name" value="EamA_dom"/>
</dbReference>
<feature type="transmembrane region" description="Helical" evidence="3">
    <location>
        <begin position="296"/>
        <end position="314"/>
    </location>
</feature>
<dbReference type="PANTHER" id="PTHR22911">
    <property type="entry name" value="ACYL-MALONYL CONDENSING ENZYME-RELATED"/>
    <property type="match status" value="1"/>
</dbReference>
<accession>A0A0F3HKQ5</accession>
<feature type="transmembrane region" description="Helical" evidence="3">
    <location>
        <begin position="265"/>
        <end position="290"/>
    </location>
</feature>
<keyword evidence="3" id="KW-0812">Transmembrane</keyword>
<dbReference type="GO" id="GO:0016020">
    <property type="term" value="C:membrane"/>
    <property type="evidence" value="ECO:0007669"/>
    <property type="project" value="InterPro"/>
</dbReference>
<dbReference type="EMBL" id="JYOV01000006">
    <property type="protein sequence ID" value="KJU94642.1"/>
    <property type="molecule type" value="Genomic_DNA"/>
</dbReference>
<comment type="subcellular location">
    <subcellularLocation>
        <location evidence="1">Endomembrane system</location>
        <topology evidence="1">Multi-pass membrane protein</topology>
    </subcellularLocation>
</comment>
<feature type="transmembrane region" description="Helical" evidence="3">
    <location>
        <begin position="121"/>
        <end position="140"/>
    </location>
</feature>
<dbReference type="AlphaFoldDB" id="A0A0F3HKQ5"/>
<comment type="caution">
    <text evidence="5">The sequence shown here is derived from an EMBL/GenBank/DDBJ whole genome shotgun (WGS) entry which is preliminary data.</text>
</comment>
<keyword evidence="3" id="KW-1133">Transmembrane helix</keyword>
<comment type="similarity">
    <text evidence="2">Belongs to the EamA transporter family.</text>
</comment>